<accession>A0A6A6PGH6</accession>
<organism evidence="2 3">
    <name type="scientific">Neohortaea acidophila</name>
    <dbReference type="NCBI Taxonomy" id="245834"/>
    <lineage>
        <taxon>Eukaryota</taxon>
        <taxon>Fungi</taxon>
        <taxon>Dikarya</taxon>
        <taxon>Ascomycota</taxon>
        <taxon>Pezizomycotina</taxon>
        <taxon>Dothideomycetes</taxon>
        <taxon>Dothideomycetidae</taxon>
        <taxon>Mycosphaerellales</taxon>
        <taxon>Teratosphaeriaceae</taxon>
        <taxon>Neohortaea</taxon>
    </lineage>
</organism>
<gene>
    <name evidence="2" type="ORF">BDY17DRAFT_48819</name>
</gene>
<feature type="region of interest" description="Disordered" evidence="1">
    <location>
        <begin position="17"/>
        <end position="68"/>
    </location>
</feature>
<dbReference type="GeneID" id="54479442"/>
<evidence type="ECO:0000313" key="2">
    <source>
        <dbReference type="EMBL" id="KAF2479079.1"/>
    </source>
</evidence>
<dbReference type="Proteomes" id="UP000799767">
    <property type="component" value="Unassembled WGS sequence"/>
</dbReference>
<keyword evidence="3" id="KW-1185">Reference proteome</keyword>
<feature type="region of interest" description="Disordered" evidence="1">
    <location>
        <begin position="113"/>
        <end position="133"/>
    </location>
</feature>
<sequence>MPFVPMDKLGNTLQCKPLARGPTRDIHLNGTTSSIPHDDDDSHTIDMDDECSDLVPRASPDSLPGELREDSLIFDDDPEYDNDPTHDGVSPEEAQKYLLRPQTRQVAGGFTTTWIDQDQTGDYDPSEEQRQERLRRQRARLRGKDCASSIRRCLEDTEGNGETGPKENLRWLITCRFSSEAGRAKFAHAVANLLVVRPAGDETLTGRDLRKRKRVLDFAYNDAGDYKKVCAELNLPSDPTGHPFARGCLGCLTLGHECSLLHDEATWPCEECWRERHDCILVTPPVRKRACERCKGKRSACSYSYTLNHGDACQQCDNAGYCCVAGPAKDAIRTRLRYPEEEGAKPVPVKKAAVKVRNYLPCVECTESGRRCNFQDAGNIGQACEGCKENGEPCTIESLAPQQRNQARASDTSNEAQAPGVPDVKEGSACADKTPSPQQEARSESTSEIFKYNQEARKTIETRFCHPIAFNHQDNAAGTQPCHFCTEPSYAILGLERRRVTVVEEENGSGMQEISGGHKSDGVENTRMCPCCTLRRLSIIMCSEHEFRRLSGGASSRAAGDKSTAWMELLSGQVQTDRQWCSVCPSPAAYSCCREGESGQQGCGLKLCGRCRVALACSFDGDLQKMLGGLKDESTEERMLGLRADWDLLKQDGLLMRFLLTAV</sequence>
<reference evidence="2" key="1">
    <citation type="journal article" date="2020" name="Stud. Mycol.">
        <title>101 Dothideomycetes genomes: a test case for predicting lifestyles and emergence of pathogens.</title>
        <authorList>
            <person name="Haridas S."/>
            <person name="Albert R."/>
            <person name="Binder M."/>
            <person name="Bloem J."/>
            <person name="Labutti K."/>
            <person name="Salamov A."/>
            <person name="Andreopoulos B."/>
            <person name="Baker S."/>
            <person name="Barry K."/>
            <person name="Bills G."/>
            <person name="Bluhm B."/>
            <person name="Cannon C."/>
            <person name="Castanera R."/>
            <person name="Culley D."/>
            <person name="Daum C."/>
            <person name="Ezra D."/>
            <person name="Gonzalez J."/>
            <person name="Henrissat B."/>
            <person name="Kuo A."/>
            <person name="Liang C."/>
            <person name="Lipzen A."/>
            <person name="Lutzoni F."/>
            <person name="Magnuson J."/>
            <person name="Mondo S."/>
            <person name="Nolan M."/>
            <person name="Ohm R."/>
            <person name="Pangilinan J."/>
            <person name="Park H.-J."/>
            <person name="Ramirez L."/>
            <person name="Alfaro M."/>
            <person name="Sun H."/>
            <person name="Tritt A."/>
            <person name="Yoshinaga Y."/>
            <person name="Zwiers L.-H."/>
            <person name="Turgeon B."/>
            <person name="Goodwin S."/>
            <person name="Spatafora J."/>
            <person name="Crous P."/>
            <person name="Grigoriev I."/>
        </authorList>
    </citation>
    <scope>NUCLEOTIDE SEQUENCE</scope>
    <source>
        <strain evidence="2">CBS 113389</strain>
    </source>
</reference>
<evidence type="ECO:0000256" key="1">
    <source>
        <dbReference type="SAM" id="MobiDB-lite"/>
    </source>
</evidence>
<dbReference type="AlphaFoldDB" id="A0A6A6PGH6"/>
<feature type="compositionally biased region" description="Polar residues" evidence="1">
    <location>
        <begin position="435"/>
        <end position="447"/>
    </location>
</feature>
<dbReference type="EMBL" id="MU001642">
    <property type="protein sequence ID" value="KAF2479079.1"/>
    <property type="molecule type" value="Genomic_DNA"/>
</dbReference>
<protein>
    <recommendedName>
        <fullName evidence="4">Zn(2)-C6 fungal-type domain-containing protein</fullName>
    </recommendedName>
</protein>
<proteinExistence type="predicted"/>
<name>A0A6A6PGH6_9PEZI</name>
<feature type="compositionally biased region" description="Polar residues" evidence="1">
    <location>
        <begin position="402"/>
        <end position="416"/>
    </location>
</feature>
<evidence type="ECO:0000313" key="3">
    <source>
        <dbReference type="Proteomes" id="UP000799767"/>
    </source>
</evidence>
<dbReference type="OrthoDB" id="5303703at2759"/>
<feature type="compositionally biased region" description="Basic and acidic residues" evidence="1">
    <location>
        <begin position="36"/>
        <end position="46"/>
    </location>
</feature>
<dbReference type="RefSeq" id="XP_033585649.1">
    <property type="nucleotide sequence ID" value="XM_033738440.1"/>
</dbReference>
<feature type="region of interest" description="Disordered" evidence="1">
    <location>
        <begin position="402"/>
        <end position="447"/>
    </location>
</feature>
<evidence type="ECO:0008006" key="4">
    <source>
        <dbReference type="Google" id="ProtNLM"/>
    </source>
</evidence>